<protein>
    <submittedName>
        <fullName evidence="8">T-box domain-containing protein</fullName>
    </submittedName>
</protein>
<evidence type="ECO:0000256" key="1">
    <source>
        <dbReference type="ARBA" id="ARBA00004123"/>
    </source>
</evidence>
<name>A0AAD4R3G7_9BILA</name>
<evidence type="ECO:0000256" key="4">
    <source>
        <dbReference type="ARBA" id="ARBA00023163"/>
    </source>
</evidence>
<dbReference type="Pfam" id="PF00907">
    <property type="entry name" value="T-box"/>
    <property type="match status" value="1"/>
</dbReference>
<dbReference type="PANTHER" id="PTHR11267:SF195">
    <property type="entry name" value="OPTOMOTOR-BLIND-RELATED-GENE-1, ISOFORM A"/>
    <property type="match status" value="1"/>
</dbReference>
<dbReference type="SMART" id="SM00425">
    <property type="entry name" value="TBOX"/>
    <property type="match status" value="1"/>
</dbReference>
<accession>A0AAD4R3G7</accession>
<evidence type="ECO:0000313" key="8">
    <source>
        <dbReference type="EMBL" id="KAI1713416.1"/>
    </source>
</evidence>
<evidence type="ECO:0000256" key="5">
    <source>
        <dbReference type="ARBA" id="ARBA00023242"/>
    </source>
</evidence>
<reference evidence="8" key="1">
    <citation type="submission" date="2022-01" db="EMBL/GenBank/DDBJ databases">
        <title>Genome Sequence Resource for Two Populations of Ditylenchus destructor, the Migratory Endoparasitic Phytonematode.</title>
        <authorList>
            <person name="Zhang H."/>
            <person name="Lin R."/>
            <person name="Xie B."/>
        </authorList>
    </citation>
    <scope>NUCLEOTIDE SEQUENCE</scope>
    <source>
        <strain evidence="8">BazhouSP</strain>
    </source>
</reference>
<dbReference type="Proteomes" id="UP001201812">
    <property type="component" value="Unassembled WGS sequence"/>
</dbReference>
<evidence type="ECO:0000256" key="6">
    <source>
        <dbReference type="PROSITE-ProRule" id="PRU00201"/>
    </source>
</evidence>
<organism evidence="8 9">
    <name type="scientific">Ditylenchus destructor</name>
    <dbReference type="NCBI Taxonomy" id="166010"/>
    <lineage>
        <taxon>Eukaryota</taxon>
        <taxon>Metazoa</taxon>
        <taxon>Ecdysozoa</taxon>
        <taxon>Nematoda</taxon>
        <taxon>Chromadorea</taxon>
        <taxon>Rhabditida</taxon>
        <taxon>Tylenchina</taxon>
        <taxon>Tylenchomorpha</taxon>
        <taxon>Sphaerularioidea</taxon>
        <taxon>Anguinidae</taxon>
        <taxon>Anguininae</taxon>
        <taxon>Ditylenchus</taxon>
    </lineage>
</organism>
<evidence type="ECO:0000256" key="2">
    <source>
        <dbReference type="ARBA" id="ARBA00023015"/>
    </source>
</evidence>
<dbReference type="InterPro" id="IPR046360">
    <property type="entry name" value="T-box_DNA-bd"/>
</dbReference>
<dbReference type="PROSITE" id="PS50252">
    <property type="entry name" value="TBOX_3"/>
    <property type="match status" value="1"/>
</dbReference>
<gene>
    <name evidence="8" type="ORF">DdX_08928</name>
</gene>
<dbReference type="GO" id="GO:0001708">
    <property type="term" value="P:cell fate specification"/>
    <property type="evidence" value="ECO:0007669"/>
    <property type="project" value="TreeGrafter"/>
</dbReference>
<sequence>MHLEGIGLWRRFHELGTEMIVTKSGRRMFPPLQVSVSGLDPTAKYSIMADFICVDNKRYRYSFHQSKWVVAGPGESELPCRAHVHTESPALGSHWTKQIISFDKIKLTNNQMDQNGHIIVNSMHRYLPRFHVLLHEASVKNQRTFCFSETTFMAVTAYQNHRITELKIESNPFAKGFRECALADGSGHSDPTASLLQNYRQSIYPFLLPMFPRFA</sequence>
<dbReference type="InterPro" id="IPR008967">
    <property type="entry name" value="p53-like_TF_DNA-bd_sf"/>
</dbReference>
<keyword evidence="9" id="KW-1185">Reference proteome</keyword>
<dbReference type="GO" id="GO:0045893">
    <property type="term" value="P:positive regulation of DNA-templated transcription"/>
    <property type="evidence" value="ECO:0007669"/>
    <property type="project" value="InterPro"/>
</dbReference>
<dbReference type="SUPFAM" id="SSF49417">
    <property type="entry name" value="p53-like transcription factors"/>
    <property type="match status" value="1"/>
</dbReference>
<dbReference type="FunFam" id="2.60.40.820:FF:000015">
    <property type="entry name" value="T-box transcription factor mls-1"/>
    <property type="match status" value="1"/>
</dbReference>
<dbReference type="Gene3D" id="2.60.40.820">
    <property type="entry name" value="Transcription factor, T-box"/>
    <property type="match status" value="1"/>
</dbReference>
<dbReference type="GO" id="GO:0005634">
    <property type="term" value="C:nucleus"/>
    <property type="evidence" value="ECO:0007669"/>
    <property type="project" value="UniProtKB-SubCell"/>
</dbReference>
<comment type="caution">
    <text evidence="6">Lacks conserved residue(s) required for the propagation of feature annotation.</text>
</comment>
<dbReference type="GO" id="GO:0000785">
    <property type="term" value="C:chromatin"/>
    <property type="evidence" value="ECO:0007669"/>
    <property type="project" value="TreeGrafter"/>
</dbReference>
<keyword evidence="4" id="KW-0804">Transcription</keyword>
<feature type="domain" description="T-box" evidence="7">
    <location>
        <begin position="3"/>
        <end position="179"/>
    </location>
</feature>
<dbReference type="GO" id="GO:0000978">
    <property type="term" value="F:RNA polymerase II cis-regulatory region sequence-specific DNA binding"/>
    <property type="evidence" value="ECO:0007669"/>
    <property type="project" value="InterPro"/>
</dbReference>
<dbReference type="PROSITE" id="PS01283">
    <property type="entry name" value="TBOX_1"/>
    <property type="match status" value="1"/>
</dbReference>
<evidence type="ECO:0000256" key="3">
    <source>
        <dbReference type="ARBA" id="ARBA00023125"/>
    </source>
</evidence>
<dbReference type="AlphaFoldDB" id="A0AAD4R3G7"/>
<dbReference type="EMBL" id="JAKKPZ010000015">
    <property type="protein sequence ID" value="KAI1713416.1"/>
    <property type="molecule type" value="Genomic_DNA"/>
</dbReference>
<evidence type="ECO:0000259" key="7">
    <source>
        <dbReference type="PROSITE" id="PS50252"/>
    </source>
</evidence>
<dbReference type="InterPro" id="IPR018186">
    <property type="entry name" value="TF_T-box_CS"/>
</dbReference>
<keyword evidence="2" id="KW-0805">Transcription regulation</keyword>
<dbReference type="PANTHER" id="PTHR11267">
    <property type="entry name" value="T-BOX PROTEIN-RELATED"/>
    <property type="match status" value="1"/>
</dbReference>
<evidence type="ECO:0000313" key="9">
    <source>
        <dbReference type="Proteomes" id="UP001201812"/>
    </source>
</evidence>
<keyword evidence="5 6" id="KW-0539">Nucleus</keyword>
<proteinExistence type="predicted"/>
<dbReference type="InterPro" id="IPR001699">
    <property type="entry name" value="TF_T-box"/>
</dbReference>
<dbReference type="GO" id="GO:0000981">
    <property type="term" value="F:DNA-binding transcription factor activity, RNA polymerase II-specific"/>
    <property type="evidence" value="ECO:0007669"/>
    <property type="project" value="TreeGrafter"/>
</dbReference>
<dbReference type="InterPro" id="IPR036960">
    <property type="entry name" value="T-box_sf"/>
</dbReference>
<comment type="caution">
    <text evidence="8">The sequence shown here is derived from an EMBL/GenBank/DDBJ whole genome shotgun (WGS) entry which is preliminary data.</text>
</comment>
<dbReference type="PRINTS" id="PR00937">
    <property type="entry name" value="TBOX"/>
</dbReference>
<keyword evidence="3 6" id="KW-0238">DNA-binding</keyword>
<comment type="subcellular location">
    <subcellularLocation>
        <location evidence="1 6">Nucleus</location>
    </subcellularLocation>
</comment>